<dbReference type="EMBL" id="JBJQND010000014">
    <property type="protein sequence ID" value="KAL3855989.1"/>
    <property type="molecule type" value="Genomic_DNA"/>
</dbReference>
<sequence>TSQKEFFEEIIRSLKDKPTHIHLKGYIAIDNTLQDPRLEELKRIIFEQASKQPHWGEETPVRWIPMEQALMEMKFSGIK</sequence>
<proteinExistence type="predicted"/>
<dbReference type="Proteomes" id="UP001634394">
    <property type="component" value="Unassembled WGS sequence"/>
</dbReference>
<protein>
    <submittedName>
        <fullName evidence="1">Uncharacterized protein</fullName>
    </submittedName>
</protein>
<feature type="non-terminal residue" evidence="1">
    <location>
        <position position="79"/>
    </location>
</feature>
<organism evidence="1 2">
    <name type="scientific">Sinanodonta woodiana</name>
    <name type="common">Chinese pond mussel</name>
    <name type="synonym">Anodonta woodiana</name>
    <dbReference type="NCBI Taxonomy" id="1069815"/>
    <lineage>
        <taxon>Eukaryota</taxon>
        <taxon>Metazoa</taxon>
        <taxon>Spiralia</taxon>
        <taxon>Lophotrochozoa</taxon>
        <taxon>Mollusca</taxon>
        <taxon>Bivalvia</taxon>
        <taxon>Autobranchia</taxon>
        <taxon>Heteroconchia</taxon>
        <taxon>Palaeoheterodonta</taxon>
        <taxon>Unionida</taxon>
        <taxon>Unionoidea</taxon>
        <taxon>Unionidae</taxon>
        <taxon>Unioninae</taxon>
        <taxon>Sinanodonta</taxon>
    </lineage>
</organism>
<accession>A0ABD3V2U5</accession>
<feature type="non-terminal residue" evidence="1">
    <location>
        <position position="1"/>
    </location>
</feature>
<evidence type="ECO:0000313" key="2">
    <source>
        <dbReference type="Proteomes" id="UP001634394"/>
    </source>
</evidence>
<keyword evidence="2" id="KW-1185">Reference proteome</keyword>
<name>A0ABD3V2U5_SINWO</name>
<comment type="caution">
    <text evidence="1">The sequence shown here is derived from an EMBL/GenBank/DDBJ whole genome shotgun (WGS) entry which is preliminary data.</text>
</comment>
<gene>
    <name evidence="1" type="ORF">ACJMK2_015186</name>
</gene>
<evidence type="ECO:0000313" key="1">
    <source>
        <dbReference type="EMBL" id="KAL3855989.1"/>
    </source>
</evidence>
<dbReference type="AlphaFoldDB" id="A0ABD3V2U5"/>
<reference evidence="1 2" key="1">
    <citation type="submission" date="2024-11" db="EMBL/GenBank/DDBJ databases">
        <title>Chromosome-level genome assembly of the freshwater bivalve Anodonta woodiana.</title>
        <authorList>
            <person name="Chen X."/>
        </authorList>
    </citation>
    <scope>NUCLEOTIDE SEQUENCE [LARGE SCALE GENOMIC DNA]</scope>
    <source>
        <strain evidence="1">MN2024</strain>
        <tissue evidence="1">Gills</tissue>
    </source>
</reference>